<dbReference type="Pfam" id="PF10881">
    <property type="entry name" value="DUF2726"/>
    <property type="match status" value="1"/>
</dbReference>
<name>A0A3S0LLC5_9GAMM</name>
<keyword evidence="1" id="KW-0472">Membrane</keyword>
<gene>
    <name evidence="3" type="ORF">EKG38_14255</name>
</gene>
<dbReference type="InterPro" id="IPR024402">
    <property type="entry name" value="DUF2726"/>
</dbReference>
<keyword evidence="1" id="KW-1133">Transmembrane helix</keyword>
<dbReference type="AlphaFoldDB" id="A0A3S0LLC5"/>
<keyword evidence="1" id="KW-0812">Transmembrane</keyword>
<organism evidence="3 4">
    <name type="scientific">Shewanella canadensis</name>
    <dbReference type="NCBI Taxonomy" id="271096"/>
    <lineage>
        <taxon>Bacteria</taxon>
        <taxon>Pseudomonadati</taxon>
        <taxon>Pseudomonadota</taxon>
        <taxon>Gammaproteobacteria</taxon>
        <taxon>Alteromonadales</taxon>
        <taxon>Shewanellaceae</taxon>
        <taxon>Shewanella</taxon>
    </lineage>
</organism>
<accession>A0A3S0LLC5</accession>
<dbReference type="OrthoDB" id="6263267at2"/>
<dbReference type="EMBL" id="RXNU01000007">
    <property type="protein sequence ID" value="RTR38127.1"/>
    <property type="molecule type" value="Genomic_DNA"/>
</dbReference>
<feature type="transmembrane region" description="Helical" evidence="1">
    <location>
        <begin position="6"/>
        <end position="27"/>
    </location>
</feature>
<protein>
    <submittedName>
        <fullName evidence="3">DUF2726 domain-containing protein</fullName>
    </submittedName>
</protein>
<evidence type="ECO:0000313" key="4">
    <source>
        <dbReference type="Proteomes" id="UP000267448"/>
    </source>
</evidence>
<comment type="caution">
    <text evidence="3">The sequence shown here is derived from an EMBL/GenBank/DDBJ whole genome shotgun (WGS) entry which is preliminary data.</text>
</comment>
<sequence length="166" mass="18760">MNASFILSYAFMYFVLFLVVPFVLVTFTMTCIKFFKPNDTESVGDKIKFSRHPMEPKSVGFINKLNTVVKDKYNVLYGTCLDSILDIDKAETPDDVHSYLRGCHLDYVLVDSESSSVKLVITDPEHNSPEQSEFIDNSLAEVGVKVIHLAKNQKWDESLIRNGLAA</sequence>
<evidence type="ECO:0000256" key="1">
    <source>
        <dbReference type="SAM" id="Phobius"/>
    </source>
</evidence>
<reference evidence="3 4" key="1">
    <citation type="submission" date="2018-12" db="EMBL/GenBank/DDBJ databases">
        <authorList>
            <person name="Yu L."/>
        </authorList>
    </citation>
    <scope>NUCLEOTIDE SEQUENCE [LARGE SCALE GENOMIC DNA]</scope>
    <source>
        <strain evidence="3 4">HAW-EB2</strain>
    </source>
</reference>
<keyword evidence="4" id="KW-1185">Reference proteome</keyword>
<feature type="domain" description="DUF2726" evidence="2">
    <location>
        <begin position="58"/>
        <end position="164"/>
    </location>
</feature>
<dbReference type="Proteomes" id="UP000267448">
    <property type="component" value="Unassembled WGS sequence"/>
</dbReference>
<evidence type="ECO:0000313" key="3">
    <source>
        <dbReference type="EMBL" id="RTR38127.1"/>
    </source>
</evidence>
<evidence type="ECO:0000259" key="2">
    <source>
        <dbReference type="Pfam" id="PF10881"/>
    </source>
</evidence>
<proteinExistence type="predicted"/>
<dbReference type="RefSeq" id="WP_126520907.1">
    <property type="nucleotide sequence ID" value="NZ_RXNU01000007.1"/>
</dbReference>